<gene>
    <name evidence="1" type="ORF">HPB49_019993</name>
</gene>
<accession>A0ACB8CHA9</accession>
<name>A0ACB8CHA9_DERSI</name>
<proteinExistence type="predicted"/>
<reference evidence="1" key="1">
    <citation type="submission" date="2020-05" db="EMBL/GenBank/DDBJ databases">
        <title>Large-scale comparative analyses of tick genomes elucidate their genetic diversity and vector capacities.</title>
        <authorList>
            <person name="Jia N."/>
            <person name="Wang J."/>
            <person name="Shi W."/>
            <person name="Du L."/>
            <person name="Sun Y."/>
            <person name="Zhan W."/>
            <person name="Jiang J."/>
            <person name="Wang Q."/>
            <person name="Zhang B."/>
            <person name="Ji P."/>
            <person name="Sakyi L.B."/>
            <person name="Cui X."/>
            <person name="Yuan T."/>
            <person name="Jiang B."/>
            <person name="Yang W."/>
            <person name="Lam T.T.-Y."/>
            <person name="Chang Q."/>
            <person name="Ding S."/>
            <person name="Wang X."/>
            <person name="Zhu J."/>
            <person name="Ruan X."/>
            <person name="Zhao L."/>
            <person name="Wei J."/>
            <person name="Que T."/>
            <person name="Du C."/>
            <person name="Cheng J."/>
            <person name="Dai P."/>
            <person name="Han X."/>
            <person name="Huang E."/>
            <person name="Gao Y."/>
            <person name="Liu J."/>
            <person name="Shao H."/>
            <person name="Ye R."/>
            <person name="Li L."/>
            <person name="Wei W."/>
            <person name="Wang X."/>
            <person name="Wang C."/>
            <person name="Yang T."/>
            <person name="Huo Q."/>
            <person name="Li W."/>
            <person name="Guo W."/>
            <person name="Chen H."/>
            <person name="Zhou L."/>
            <person name="Ni X."/>
            <person name="Tian J."/>
            <person name="Zhou Y."/>
            <person name="Sheng Y."/>
            <person name="Liu T."/>
            <person name="Pan Y."/>
            <person name="Xia L."/>
            <person name="Li J."/>
            <person name="Zhao F."/>
            <person name="Cao W."/>
        </authorList>
    </citation>
    <scope>NUCLEOTIDE SEQUENCE</scope>
    <source>
        <strain evidence="1">Dsil-2018</strain>
    </source>
</reference>
<comment type="caution">
    <text evidence="1">The sequence shown here is derived from an EMBL/GenBank/DDBJ whole genome shotgun (WGS) entry which is preliminary data.</text>
</comment>
<dbReference type="EMBL" id="CM023476">
    <property type="protein sequence ID" value="KAH7942042.1"/>
    <property type="molecule type" value="Genomic_DNA"/>
</dbReference>
<organism evidence="1 2">
    <name type="scientific">Dermacentor silvarum</name>
    <name type="common">Tick</name>
    <dbReference type="NCBI Taxonomy" id="543639"/>
    <lineage>
        <taxon>Eukaryota</taxon>
        <taxon>Metazoa</taxon>
        <taxon>Ecdysozoa</taxon>
        <taxon>Arthropoda</taxon>
        <taxon>Chelicerata</taxon>
        <taxon>Arachnida</taxon>
        <taxon>Acari</taxon>
        <taxon>Parasitiformes</taxon>
        <taxon>Ixodida</taxon>
        <taxon>Ixodoidea</taxon>
        <taxon>Ixodidae</taxon>
        <taxon>Rhipicephalinae</taxon>
        <taxon>Dermacentor</taxon>
    </lineage>
</organism>
<dbReference type="Proteomes" id="UP000821865">
    <property type="component" value="Chromosome 7"/>
</dbReference>
<evidence type="ECO:0000313" key="2">
    <source>
        <dbReference type="Proteomes" id="UP000821865"/>
    </source>
</evidence>
<sequence>MGTWGGTVGKLPEFDPDAGNYDVYLERLEYRFRQRKQEKHKSVSDFIVVLKKLAATCAFGALLEEAPRDRLIAGLLTDDIRCRLSAMPDAEQTWERTCTIAVSTEAATKDTQQMVSTNREVLAAGVPDLYWQREAAGRRLQASAGKNASSSQFAKAEKTACLSTVHRNRQMPRWYSSKHN</sequence>
<protein>
    <submittedName>
        <fullName evidence="1">Uncharacterized protein</fullName>
    </submittedName>
</protein>
<keyword evidence="2" id="KW-1185">Reference proteome</keyword>
<evidence type="ECO:0000313" key="1">
    <source>
        <dbReference type="EMBL" id="KAH7942042.1"/>
    </source>
</evidence>